<evidence type="ECO:0000256" key="1">
    <source>
        <dbReference type="ARBA" id="ARBA00010923"/>
    </source>
</evidence>
<sequence>MSFDWEYKTINEIATLNQDSYKKSDNWKSVTYLDTANLTENKIGEYLHFDLLNDKLPSRAKRKVKIGDILYSTVRPNQKHYGLVQGDIDDLLVSTGFTVIRSNPEKCDNNFLYWWITQEQITNYLQAVGEDSTSAYPAIKPLDIGKLEIGLPPLPIQKKIAKILGDLDKKIALNTQTNETLEAMAQAIFKSWFVDFDPVKSKMAGEAPKGMDTATAALFPNKLTDSELGLIPEGWEVSEIGNELTVAGGGTPSKKNDDFWEGGIHHWTSPKDLSGVKDKVLLDTASKVTDLGLEKISSGLLPVDTVLLSSRAPVGYLALAKIPTAINQGYIAMKCEKALTSEFVLQWCTHRMDEIKSRASGSTFAEISKKNFKPIPVVVPNNDLVKEFTKIAKSLYDSITQNVKQTQELTKLRDTLLPKLLSGELDLSQVEAEVS</sequence>
<dbReference type="SUPFAM" id="SSF116734">
    <property type="entry name" value="DNA methylase specificity domain"/>
    <property type="match status" value="2"/>
</dbReference>
<reference evidence="5 6" key="1">
    <citation type="journal article" date="2014" name="Int. J. Syst. Evol. Microbiol.">
        <title>Complete genome sequence of Corynebacterium casei LMG S-19264T (=DSM 44701T), isolated from a smear-ripened cheese.</title>
        <authorList>
            <consortium name="US DOE Joint Genome Institute (JGI-PGF)"/>
            <person name="Walter F."/>
            <person name="Albersmeier A."/>
            <person name="Kalinowski J."/>
            <person name="Ruckert C."/>
        </authorList>
    </citation>
    <scope>NUCLEOTIDE SEQUENCE [LARGE SCALE GENOMIC DNA]</scope>
    <source>
        <strain evidence="5 6">NBRC 112785</strain>
    </source>
</reference>
<dbReference type="EMBL" id="BSPO01000003">
    <property type="protein sequence ID" value="GLS84687.1"/>
    <property type="molecule type" value="Genomic_DNA"/>
</dbReference>
<comment type="caution">
    <text evidence="5">The sequence shown here is derived from an EMBL/GenBank/DDBJ whole genome shotgun (WGS) entry which is preliminary data.</text>
</comment>
<feature type="domain" description="Type I restriction modification DNA specificity" evidence="4">
    <location>
        <begin position="4"/>
        <end position="182"/>
    </location>
</feature>
<accession>A0AA37TUF0</accession>
<protein>
    <recommendedName>
        <fullName evidence="4">Type I restriction modification DNA specificity domain-containing protein</fullName>
    </recommendedName>
</protein>
<dbReference type="InterPro" id="IPR044946">
    <property type="entry name" value="Restrct_endonuc_typeI_TRD_sf"/>
</dbReference>
<dbReference type="Proteomes" id="UP001157439">
    <property type="component" value="Unassembled WGS sequence"/>
</dbReference>
<dbReference type="Pfam" id="PF01420">
    <property type="entry name" value="Methylase_S"/>
    <property type="match status" value="2"/>
</dbReference>
<dbReference type="InterPro" id="IPR000055">
    <property type="entry name" value="Restrct_endonuc_typeI_TRD"/>
</dbReference>
<keyword evidence="6" id="KW-1185">Reference proteome</keyword>
<dbReference type="GO" id="GO:0003677">
    <property type="term" value="F:DNA binding"/>
    <property type="evidence" value="ECO:0007669"/>
    <property type="project" value="UniProtKB-KW"/>
</dbReference>
<dbReference type="AlphaFoldDB" id="A0AA37TUF0"/>
<evidence type="ECO:0000256" key="3">
    <source>
        <dbReference type="ARBA" id="ARBA00023125"/>
    </source>
</evidence>
<dbReference type="GO" id="GO:0009307">
    <property type="term" value="P:DNA restriction-modification system"/>
    <property type="evidence" value="ECO:0007669"/>
    <property type="project" value="UniProtKB-KW"/>
</dbReference>
<dbReference type="Gene3D" id="1.10.287.1120">
    <property type="entry name" value="Bipartite methylase S protein"/>
    <property type="match status" value="1"/>
</dbReference>
<dbReference type="InterPro" id="IPR052021">
    <property type="entry name" value="Type-I_RS_S_subunit"/>
</dbReference>
<proteinExistence type="inferred from homology"/>
<feature type="domain" description="Type I restriction modification DNA specificity" evidence="4">
    <location>
        <begin position="232"/>
        <end position="408"/>
    </location>
</feature>
<evidence type="ECO:0000313" key="5">
    <source>
        <dbReference type="EMBL" id="GLS84687.1"/>
    </source>
</evidence>
<dbReference type="Gene3D" id="3.90.220.20">
    <property type="entry name" value="DNA methylase specificity domains"/>
    <property type="match status" value="2"/>
</dbReference>
<comment type="similarity">
    <text evidence="1">Belongs to the type-I restriction system S methylase family.</text>
</comment>
<keyword evidence="2" id="KW-0680">Restriction system</keyword>
<keyword evidence="3" id="KW-0238">DNA-binding</keyword>
<dbReference type="PANTHER" id="PTHR30408">
    <property type="entry name" value="TYPE-1 RESTRICTION ENZYME ECOKI SPECIFICITY PROTEIN"/>
    <property type="match status" value="1"/>
</dbReference>
<organism evidence="5 6">
    <name type="scientific">Paraferrimonas haliotis</name>
    <dbReference type="NCBI Taxonomy" id="2013866"/>
    <lineage>
        <taxon>Bacteria</taxon>
        <taxon>Pseudomonadati</taxon>
        <taxon>Pseudomonadota</taxon>
        <taxon>Gammaproteobacteria</taxon>
        <taxon>Alteromonadales</taxon>
        <taxon>Ferrimonadaceae</taxon>
        <taxon>Paraferrimonas</taxon>
    </lineage>
</organism>
<evidence type="ECO:0000256" key="2">
    <source>
        <dbReference type="ARBA" id="ARBA00022747"/>
    </source>
</evidence>
<gene>
    <name evidence="5" type="ORF">GCM10007894_26640</name>
</gene>
<evidence type="ECO:0000259" key="4">
    <source>
        <dbReference type="Pfam" id="PF01420"/>
    </source>
</evidence>
<evidence type="ECO:0000313" key="6">
    <source>
        <dbReference type="Proteomes" id="UP001157439"/>
    </source>
</evidence>
<dbReference type="RefSeq" id="WP_095500337.1">
    <property type="nucleotide sequence ID" value="NZ_BSPO01000003.1"/>
</dbReference>
<dbReference type="PANTHER" id="PTHR30408:SF13">
    <property type="entry name" value="TYPE I RESTRICTION ENZYME HINDI SPECIFICITY SUBUNIT"/>
    <property type="match status" value="1"/>
</dbReference>
<name>A0AA37TUF0_9GAMM</name>